<accession>A0A1N7DGK3</accession>
<dbReference type="EMBL" id="FTNO01000004">
    <property type="protein sequence ID" value="SIR74897.1"/>
    <property type="molecule type" value="Genomic_DNA"/>
</dbReference>
<sequence length="124" mass="14755">MSKNVLKRERPFSIAKQDRSSDRGRVYFDHVDGVMDHLRNFIKTVASHLARWAYYTDRTVHTFFLCTNRCSSPSKASGGFLPVKRHPLVSHLYELLSQLVSIRDRMFCVFRKFQRFDERFSHLR</sequence>
<proteinExistence type="predicted"/>
<reference evidence="2" key="1">
    <citation type="submission" date="2017-01" db="EMBL/GenBank/DDBJ databases">
        <authorList>
            <person name="Varghese N."/>
            <person name="Submissions S."/>
        </authorList>
    </citation>
    <scope>NUCLEOTIDE SEQUENCE [LARGE SCALE GENOMIC DNA]</scope>
    <source>
        <strain evidence="2">CGMCC 1.7737</strain>
    </source>
</reference>
<evidence type="ECO:0000313" key="2">
    <source>
        <dbReference type="Proteomes" id="UP000186914"/>
    </source>
</evidence>
<organism evidence="1 2">
    <name type="scientific">Haladaptatus litoreus</name>
    <dbReference type="NCBI Taxonomy" id="553468"/>
    <lineage>
        <taxon>Archaea</taxon>
        <taxon>Methanobacteriati</taxon>
        <taxon>Methanobacteriota</taxon>
        <taxon>Stenosarchaea group</taxon>
        <taxon>Halobacteria</taxon>
        <taxon>Halobacteriales</taxon>
        <taxon>Haladaptataceae</taxon>
        <taxon>Haladaptatus</taxon>
    </lineage>
</organism>
<dbReference type="Proteomes" id="UP000186914">
    <property type="component" value="Unassembled WGS sequence"/>
</dbReference>
<dbReference type="AlphaFoldDB" id="A0A1N7DGK3"/>
<gene>
    <name evidence="1" type="ORF">SAMN05421858_3599</name>
</gene>
<protein>
    <submittedName>
        <fullName evidence="1">Uncharacterized protein</fullName>
    </submittedName>
</protein>
<name>A0A1N7DGK3_9EURY</name>
<keyword evidence="2" id="KW-1185">Reference proteome</keyword>
<evidence type="ECO:0000313" key="1">
    <source>
        <dbReference type="EMBL" id="SIR74897.1"/>
    </source>
</evidence>